<proteinExistence type="predicted"/>
<name>A0A4W3GX99_CALMI</name>
<accession>A0A4W3GX99</accession>
<sequence>LGIQESGDSEFVFGHSEGLLQLVLTRGELVLTRGELVLTCGDLVLTRGELVLTSRRRTGFQGGNNPSKKTRGSLNSATVRATLPCANGRRGSPTK</sequence>
<dbReference type="Proteomes" id="UP000314986">
    <property type="component" value="Unassembled WGS sequence"/>
</dbReference>
<feature type="compositionally biased region" description="Polar residues" evidence="1">
    <location>
        <begin position="63"/>
        <end position="79"/>
    </location>
</feature>
<reference evidence="2" key="4">
    <citation type="submission" date="2025-08" db="UniProtKB">
        <authorList>
            <consortium name="Ensembl"/>
        </authorList>
    </citation>
    <scope>IDENTIFICATION</scope>
</reference>
<organism evidence="2 3">
    <name type="scientific">Callorhinchus milii</name>
    <name type="common">Ghost shark</name>
    <dbReference type="NCBI Taxonomy" id="7868"/>
    <lineage>
        <taxon>Eukaryota</taxon>
        <taxon>Metazoa</taxon>
        <taxon>Chordata</taxon>
        <taxon>Craniata</taxon>
        <taxon>Vertebrata</taxon>
        <taxon>Chondrichthyes</taxon>
        <taxon>Holocephali</taxon>
        <taxon>Chimaeriformes</taxon>
        <taxon>Callorhinchidae</taxon>
        <taxon>Callorhinchus</taxon>
    </lineage>
</organism>
<evidence type="ECO:0000256" key="1">
    <source>
        <dbReference type="SAM" id="MobiDB-lite"/>
    </source>
</evidence>
<reference evidence="3" key="1">
    <citation type="journal article" date="2006" name="Science">
        <title>Ancient noncoding elements conserved in the human genome.</title>
        <authorList>
            <person name="Venkatesh B."/>
            <person name="Kirkness E.F."/>
            <person name="Loh Y.H."/>
            <person name="Halpern A.L."/>
            <person name="Lee A.P."/>
            <person name="Johnson J."/>
            <person name="Dandona N."/>
            <person name="Viswanathan L.D."/>
            <person name="Tay A."/>
            <person name="Venter J.C."/>
            <person name="Strausberg R.L."/>
            <person name="Brenner S."/>
        </authorList>
    </citation>
    <scope>NUCLEOTIDE SEQUENCE [LARGE SCALE GENOMIC DNA]</scope>
</reference>
<keyword evidence="3" id="KW-1185">Reference proteome</keyword>
<reference evidence="2" key="5">
    <citation type="submission" date="2025-09" db="UniProtKB">
        <authorList>
            <consortium name="Ensembl"/>
        </authorList>
    </citation>
    <scope>IDENTIFICATION</scope>
</reference>
<reference evidence="3" key="2">
    <citation type="journal article" date="2007" name="PLoS Biol.">
        <title>Survey sequencing and comparative analysis of the elephant shark (Callorhinchus milii) genome.</title>
        <authorList>
            <person name="Venkatesh B."/>
            <person name="Kirkness E.F."/>
            <person name="Loh Y.H."/>
            <person name="Halpern A.L."/>
            <person name="Lee A.P."/>
            <person name="Johnson J."/>
            <person name="Dandona N."/>
            <person name="Viswanathan L.D."/>
            <person name="Tay A."/>
            <person name="Venter J.C."/>
            <person name="Strausberg R.L."/>
            <person name="Brenner S."/>
        </authorList>
    </citation>
    <scope>NUCLEOTIDE SEQUENCE [LARGE SCALE GENOMIC DNA]</scope>
</reference>
<dbReference type="AlphaFoldDB" id="A0A4W3GX99"/>
<feature type="region of interest" description="Disordered" evidence="1">
    <location>
        <begin position="56"/>
        <end position="95"/>
    </location>
</feature>
<evidence type="ECO:0000313" key="2">
    <source>
        <dbReference type="Ensembl" id="ENSCMIP00000007592.1"/>
    </source>
</evidence>
<evidence type="ECO:0000313" key="3">
    <source>
        <dbReference type="Proteomes" id="UP000314986"/>
    </source>
</evidence>
<reference evidence="3" key="3">
    <citation type="journal article" date="2014" name="Nature">
        <title>Elephant shark genome provides unique insights into gnathostome evolution.</title>
        <authorList>
            <consortium name="International Elephant Shark Genome Sequencing Consortium"/>
            <person name="Venkatesh B."/>
            <person name="Lee A.P."/>
            <person name="Ravi V."/>
            <person name="Maurya A.K."/>
            <person name="Lian M.M."/>
            <person name="Swann J.B."/>
            <person name="Ohta Y."/>
            <person name="Flajnik M.F."/>
            <person name="Sutoh Y."/>
            <person name="Kasahara M."/>
            <person name="Hoon S."/>
            <person name="Gangu V."/>
            <person name="Roy S.W."/>
            <person name="Irimia M."/>
            <person name="Korzh V."/>
            <person name="Kondrychyn I."/>
            <person name="Lim Z.W."/>
            <person name="Tay B.H."/>
            <person name="Tohari S."/>
            <person name="Kong K.W."/>
            <person name="Ho S."/>
            <person name="Lorente-Galdos B."/>
            <person name="Quilez J."/>
            <person name="Marques-Bonet T."/>
            <person name="Raney B.J."/>
            <person name="Ingham P.W."/>
            <person name="Tay A."/>
            <person name="Hillier L.W."/>
            <person name="Minx P."/>
            <person name="Boehm T."/>
            <person name="Wilson R.K."/>
            <person name="Brenner S."/>
            <person name="Warren W.C."/>
        </authorList>
    </citation>
    <scope>NUCLEOTIDE SEQUENCE [LARGE SCALE GENOMIC DNA]</scope>
</reference>
<dbReference type="InParanoid" id="A0A4W3GX99"/>
<protein>
    <submittedName>
        <fullName evidence="2">Uncharacterized protein</fullName>
    </submittedName>
</protein>
<dbReference type="Ensembl" id="ENSCMIT00000007817.1">
    <property type="protein sequence ID" value="ENSCMIP00000007592.1"/>
    <property type="gene ID" value="ENSCMIG00000004160.1"/>
</dbReference>